<gene>
    <name evidence="2" type="ORF">RRG08_028847</name>
</gene>
<proteinExistence type="predicted"/>
<dbReference type="Proteomes" id="UP001283361">
    <property type="component" value="Unassembled WGS sequence"/>
</dbReference>
<evidence type="ECO:0000313" key="3">
    <source>
        <dbReference type="Proteomes" id="UP001283361"/>
    </source>
</evidence>
<protein>
    <submittedName>
        <fullName evidence="2">Uncharacterized protein</fullName>
    </submittedName>
</protein>
<dbReference type="Gene3D" id="2.130.10.30">
    <property type="entry name" value="Regulator of chromosome condensation 1/beta-lactamase-inhibitor protein II"/>
    <property type="match status" value="1"/>
</dbReference>
<accession>A0AAE0YZB9</accession>
<dbReference type="InterPro" id="IPR009091">
    <property type="entry name" value="RCC1/BLIP-II"/>
</dbReference>
<dbReference type="PROSITE" id="PS50012">
    <property type="entry name" value="RCC1_3"/>
    <property type="match status" value="1"/>
</dbReference>
<comment type="caution">
    <text evidence="2">The sequence shown here is derived from an EMBL/GenBank/DDBJ whole genome shotgun (WGS) entry which is preliminary data.</text>
</comment>
<dbReference type="InterPro" id="IPR000408">
    <property type="entry name" value="Reg_chr_condens"/>
</dbReference>
<dbReference type="Pfam" id="PF00415">
    <property type="entry name" value="RCC1"/>
    <property type="match status" value="1"/>
</dbReference>
<dbReference type="EMBL" id="JAWDGP010005065">
    <property type="protein sequence ID" value="KAK3759845.1"/>
    <property type="molecule type" value="Genomic_DNA"/>
</dbReference>
<keyword evidence="3" id="KW-1185">Reference proteome</keyword>
<dbReference type="SUPFAM" id="SSF50985">
    <property type="entry name" value="RCC1/BLIP-II"/>
    <property type="match status" value="1"/>
</dbReference>
<organism evidence="2 3">
    <name type="scientific">Elysia crispata</name>
    <name type="common">lettuce slug</name>
    <dbReference type="NCBI Taxonomy" id="231223"/>
    <lineage>
        <taxon>Eukaryota</taxon>
        <taxon>Metazoa</taxon>
        <taxon>Spiralia</taxon>
        <taxon>Lophotrochozoa</taxon>
        <taxon>Mollusca</taxon>
        <taxon>Gastropoda</taxon>
        <taxon>Heterobranchia</taxon>
        <taxon>Euthyneura</taxon>
        <taxon>Panpulmonata</taxon>
        <taxon>Sacoglossa</taxon>
        <taxon>Placobranchoidea</taxon>
        <taxon>Plakobranchidae</taxon>
        <taxon>Elysia</taxon>
    </lineage>
</organism>
<sequence>MQPKSNHSIVCWGCGEFGQHGQSGKSHDVGYPDGSMEHPALKDNVILAACGSSHTVVLTEFAWQNFITRYKLTASRTKFFVIKLLLYK</sequence>
<reference evidence="2" key="1">
    <citation type="journal article" date="2023" name="G3 (Bethesda)">
        <title>A reference genome for the long-term kleptoplast-retaining sea slug Elysia crispata morphotype clarki.</title>
        <authorList>
            <person name="Eastman K.E."/>
            <person name="Pendleton A.L."/>
            <person name="Shaikh M.A."/>
            <person name="Suttiyut T."/>
            <person name="Ogas R."/>
            <person name="Tomko P."/>
            <person name="Gavelis G."/>
            <person name="Widhalm J.R."/>
            <person name="Wisecaver J.H."/>
        </authorList>
    </citation>
    <scope>NUCLEOTIDE SEQUENCE</scope>
    <source>
        <strain evidence="2">ECLA1</strain>
    </source>
</reference>
<dbReference type="AlphaFoldDB" id="A0AAE0YZB9"/>
<evidence type="ECO:0000313" key="2">
    <source>
        <dbReference type="EMBL" id="KAK3759845.1"/>
    </source>
</evidence>
<dbReference type="PROSITE" id="PS00626">
    <property type="entry name" value="RCC1_2"/>
    <property type="match status" value="1"/>
</dbReference>
<name>A0AAE0YZB9_9GAST</name>
<evidence type="ECO:0000256" key="1">
    <source>
        <dbReference type="PROSITE-ProRule" id="PRU00235"/>
    </source>
</evidence>
<feature type="repeat" description="RCC1" evidence="1">
    <location>
        <begin position="7"/>
        <end position="61"/>
    </location>
</feature>